<evidence type="ECO:0000313" key="11">
    <source>
        <dbReference type="Proteomes" id="UP000273159"/>
    </source>
</evidence>
<feature type="region of interest" description="Disordered" evidence="7">
    <location>
        <begin position="380"/>
        <end position="418"/>
    </location>
</feature>
<reference evidence="11" key="2">
    <citation type="submission" date="2018-10" db="EMBL/GenBank/DDBJ databases">
        <authorList>
            <person name="Wang Y."/>
            <person name="Wang J."/>
            <person name="Yang X."/>
            <person name="Wang Z."/>
            <person name="Huang Y."/>
        </authorList>
    </citation>
    <scope>NUCLEOTIDE SEQUENCE [LARGE SCALE GENOMIC DNA]</scope>
    <source>
        <strain evidence="11">J015</strain>
    </source>
</reference>
<feature type="transmembrane region" description="Helical" evidence="8">
    <location>
        <begin position="235"/>
        <end position="268"/>
    </location>
</feature>
<keyword evidence="5 8" id="KW-1133">Transmembrane helix</keyword>
<proteinExistence type="predicted"/>
<dbReference type="InterPro" id="IPR020846">
    <property type="entry name" value="MFS_dom"/>
</dbReference>
<evidence type="ECO:0000256" key="7">
    <source>
        <dbReference type="SAM" id="MobiDB-lite"/>
    </source>
</evidence>
<accession>A0A3B0FI85</accession>
<sequence length="418" mass="42359">MPSPSEGQILGSSRTDRFLSIIATVLFSFALGTLAVIVPILAMAAGYGTVEVGMIVALAAVSQLVTRVFLGALMRRVPDKTLLAYAALMIAVSCALIAVSHALAVFVVSQLVQGSARALFWTSSQTHAVRTSSSSVKGLTDVNLAAGLGALMGPALAGYLWEVSAPLPLIVASVAGTAAVIPVVLLKKLPVFAPDHSNDGIFAGGLWRRPGVDAACWMNAGAGAWKSLLDSYVPIVLSFAGQSVTVIGILVSLANSAVLAGSLCGSWLRKSGNRISLLTGLLTAGVGLAAAGPLAGVAVAAAVALTVSGVGAGILQTVGPAIAADEVHPEDRGDALALTGTVRAAALFLTPCVMALLVSVIPVAAALVTAGVLITLPAARGNPRKDLPKQSRPPQSAPGRPRQQDQLEAPQKEVSDDN</sequence>
<dbReference type="PANTHER" id="PTHR23517:SF13">
    <property type="entry name" value="MAJOR FACILITATOR SUPERFAMILY MFS_1"/>
    <property type="match status" value="1"/>
</dbReference>
<feature type="transmembrane region" description="Helical" evidence="8">
    <location>
        <begin position="21"/>
        <end position="46"/>
    </location>
</feature>
<comment type="subcellular location">
    <subcellularLocation>
        <location evidence="1">Cell membrane</location>
        <topology evidence="1">Multi-pass membrane protein</topology>
    </subcellularLocation>
</comment>
<dbReference type="InterPro" id="IPR011701">
    <property type="entry name" value="MFS"/>
</dbReference>
<comment type="caution">
    <text evidence="10">The sequence shown here is derived from an EMBL/GenBank/DDBJ whole genome shotgun (WGS) entry which is preliminary data.</text>
</comment>
<dbReference type="PROSITE" id="PS50850">
    <property type="entry name" value="MFS"/>
    <property type="match status" value="1"/>
</dbReference>
<evidence type="ECO:0000256" key="1">
    <source>
        <dbReference type="ARBA" id="ARBA00004651"/>
    </source>
</evidence>
<feature type="transmembrane region" description="Helical" evidence="8">
    <location>
        <begin position="82"/>
        <end position="108"/>
    </location>
</feature>
<dbReference type="AlphaFoldDB" id="A0A3B0FI85"/>
<dbReference type="EMBL" id="RBNH01000035">
    <property type="protein sequence ID" value="RKO19619.1"/>
    <property type="molecule type" value="Genomic_DNA"/>
</dbReference>
<evidence type="ECO:0000313" key="10">
    <source>
        <dbReference type="EMBL" id="RKO19619.1"/>
    </source>
</evidence>
<protein>
    <submittedName>
        <fullName evidence="10">MFS transporter</fullName>
    </submittedName>
</protein>
<evidence type="ECO:0000259" key="9">
    <source>
        <dbReference type="PROSITE" id="PS50850"/>
    </source>
</evidence>
<dbReference type="InterPro" id="IPR050171">
    <property type="entry name" value="MFS_Transporters"/>
</dbReference>
<dbReference type="Proteomes" id="UP000273159">
    <property type="component" value="Unassembled WGS sequence"/>
</dbReference>
<feature type="domain" description="Major facilitator superfamily (MFS) profile" evidence="9">
    <location>
        <begin position="16"/>
        <end position="383"/>
    </location>
</feature>
<keyword evidence="4 8" id="KW-0812">Transmembrane</keyword>
<dbReference type="InterPro" id="IPR036259">
    <property type="entry name" value="MFS_trans_sf"/>
</dbReference>
<organism evidence="10 11">
    <name type="scientific">Pseudarthrobacter phenanthrenivorans</name>
    <name type="common">Arthrobacter phenanthrenivorans</name>
    <dbReference type="NCBI Taxonomy" id="361575"/>
    <lineage>
        <taxon>Bacteria</taxon>
        <taxon>Bacillati</taxon>
        <taxon>Actinomycetota</taxon>
        <taxon>Actinomycetes</taxon>
        <taxon>Micrococcales</taxon>
        <taxon>Micrococcaceae</taxon>
        <taxon>Pseudarthrobacter</taxon>
    </lineage>
</organism>
<evidence type="ECO:0000256" key="5">
    <source>
        <dbReference type="ARBA" id="ARBA00022989"/>
    </source>
</evidence>
<dbReference type="GO" id="GO:0022857">
    <property type="term" value="F:transmembrane transporter activity"/>
    <property type="evidence" value="ECO:0007669"/>
    <property type="project" value="InterPro"/>
</dbReference>
<dbReference type="PANTHER" id="PTHR23517">
    <property type="entry name" value="RESISTANCE PROTEIN MDTM, PUTATIVE-RELATED-RELATED"/>
    <property type="match status" value="1"/>
</dbReference>
<keyword evidence="6 8" id="KW-0472">Membrane</keyword>
<evidence type="ECO:0000256" key="3">
    <source>
        <dbReference type="ARBA" id="ARBA00022475"/>
    </source>
</evidence>
<dbReference type="GO" id="GO:0005886">
    <property type="term" value="C:plasma membrane"/>
    <property type="evidence" value="ECO:0007669"/>
    <property type="project" value="UniProtKB-SubCell"/>
</dbReference>
<evidence type="ECO:0000256" key="8">
    <source>
        <dbReference type="SAM" id="Phobius"/>
    </source>
</evidence>
<feature type="transmembrane region" description="Helical" evidence="8">
    <location>
        <begin position="142"/>
        <end position="160"/>
    </location>
</feature>
<keyword evidence="2" id="KW-0813">Transport</keyword>
<feature type="compositionally biased region" description="Basic and acidic residues" evidence="7">
    <location>
        <begin position="402"/>
        <end position="418"/>
    </location>
</feature>
<keyword evidence="3" id="KW-1003">Cell membrane</keyword>
<name>A0A3B0FI85_PSEPS</name>
<reference evidence="10 11" key="1">
    <citation type="submission" date="2018-10" db="EMBL/GenBank/DDBJ databases">
        <title>Genome-guide identification and characterization of bacteria that degrade polycyclic aromatic hydrocarbons and resist hexavalent chromium simultaneously.</title>
        <authorList>
            <person name="Feng H."/>
        </authorList>
    </citation>
    <scope>NUCLEOTIDE SEQUENCE [LARGE SCALE GENOMIC DNA]</scope>
    <source>
        <strain evidence="10 11">J015</strain>
    </source>
</reference>
<dbReference type="Gene3D" id="1.20.1250.20">
    <property type="entry name" value="MFS general substrate transporter like domains"/>
    <property type="match status" value="2"/>
</dbReference>
<dbReference type="Pfam" id="PF07690">
    <property type="entry name" value="MFS_1"/>
    <property type="match status" value="2"/>
</dbReference>
<evidence type="ECO:0000256" key="4">
    <source>
        <dbReference type="ARBA" id="ARBA00022692"/>
    </source>
</evidence>
<feature type="transmembrane region" description="Helical" evidence="8">
    <location>
        <begin position="167"/>
        <end position="186"/>
    </location>
</feature>
<dbReference type="SUPFAM" id="SSF103473">
    <property type="entry name" value="MFS general substrate transporter"/>
    <property type="match status" value="1"/>
</dbReference>
<dbReference type="RefSeq" id="WP_013603010.1">
    <property type="nucleotide sequence ID" value="NZ_RBNH01000035.1"/>
</dbReference>
<feature type="transmembrane region" description="Helical" evidence="8">
    <location>
        <begin position="52"/>
        <end position="70"/>
    </location>
</feature>
<gene>
    <name evidence="10" type="ORF">D7Z96_20210</name>
</gene>
<evidence type="ECO:0000256" key="2">
    <source>
        <dbReference type="ARBA" id="ARBA00022448"/>
    </source>
</evidence>
<feature type="transmembrane region" description="Helical" evidence="8">
    <location>
        <begin position="348"/>
        <end position="376"/>
    </location>
</feature>
<feature type="transmembrane region" description="Helical" evidence="8">
    <location>
        <begin position="280"/>
        <end position="305"/>
    </location>
</feature>
<evidence type="ECO:0000256" key="6">
    <source>
        <dbReference type="ARBA" id="ARBA00023136"/>
    </source>
</evidence>